<dbReference type="AlphaFoldDB" id="A0A2C9U264"/>
<dbReference type="EMBL" id="CM004404">
    <property type="protein sequence ID" value="OAY23368.1"/>
    <property type="molecule type" value="Genomic_DNA"/>
</dbReference>
<sequence>MSWPMFLEPPPEVIICPHPWLVNGENPAKYKAKTFGDYCYCKLNNIPQ</sequence>
<name>A0A2C9U264_MANES</name>
<reference evidence="1" key="1">
    <citation type="submission" date="2016-02" db="EMBL/GenBank/DDBJ databases">
        <title>WGS assembly of Manihot esculenta.</title>
        <authorList>
            <person name="Bredeson J.V."/>
            <person name="Prochnik S.E."/>
            <person name="Lyons J.B."/>
            <person name="Schmutz J."/>
            <person name="Grimwood J."/>
            <person name="Vrebalov J."/>
            <person name="Bart R.S."/>
            <person name="Amuge T."/>
            <person name="Ferguson M.E."/>
            <person name="Green R."/>
            <person name="Putnam N."/>
            <person name="Stites J."/>
            <person name="Rounsley S."/>
            <person name="Rokhsar D.S."/>
        </authorList>
    </citation>
    <scope>NUCLEOTIDE SEQUENCE [LARGE SCALE GENOMIC DNA]</scope>
    <source>
        <tissue evidence="1">Leaf</tissue>
    </source>
</reference>
<dbReference type="Gene3D" id="2.60.120.330">
    <property type="entry name" value="B-lactam Antibiotic, Isopenicillin N Synthase, Chain"/>
    <property type="match status" value="1"/>
</dbReference>
<evidence type="ECO:0000313" key="1">
    <source>
        <dbReference type="EMBL" id="OAY23368.1"/>
    </source>
</evidence>
<dbReference type="InterPro" id="IPR027443">
    <property type="entry name" value="IPNS-like_sf"/>
</dbReference>
<protein>
    <submittedName>
        <fullName evidence="1">Uncharacterized protein</fullName>
    </submittedName>
</protein>
<accession>A0A2C9U264</accession>
<organism evidence="1">
    <name type="scientific">Manihot esculenta</name>
    <name type="common">Cassava</name>
    <name type="synonym">Jatropha manihot</name>
    <dbReference type="NCBI Taxonomy" id="3983"/>
    <lineage>
        <taxon>Eukaryota</taxon>
        <taxon>Viridiplantae</taxon>
        <taxon>Streptophyta</taxon>
        <taxon>Embryophyta</taxon>
        <taxon>Tracheophyta</taxon>
        <taxon>Spermatophyta</taxon>
        <taxon>Magnoliopsida</taxon>
        <taxon>eudicotyledons</taxon>
        <taxon>Gunneridae</taxon>
        <taxon>Pentapetalae</taxon>
        <taxon>rosids</taxon>
        <taxon>fabids</taxon>
        <taxon>Malpighiales</taxon>
        <taxon>Euphorbiaceae</taxon>
        <taxon>Crotonoideae</taxon>
        <taxon>Manihoteae</taxon>
        <taxon>Manihot</taxon>
    </lineage>
</organism>
<dbReference type="STRING" id="3983.A0A2C9U264"/>
<gene>
    <name evidence="1" type="ORF">MANES_18G073300</name>
</gene>
<dbReference type="SUPFAM" id="SSF51197">
    <property type="entry name" value="Clavaminate synthase-like"/>
    <property type="match status" value="1"/>
</dbReference>
<proteinExistence type="predicted"/>